<keyword evidence="8" id="KW-1185">Reference proteome</keyword>
<name>A0ABP0SIB4_9DINO</name>
<evidence type="ECO:0000256" key="4">
    <source>
        <dbReference type="RuleBase" id="RU004273"/>
    </source>
</evidence>
<feature type="region of interest" description="Disordered" evidence="5">
    <location>
        <begin position="254"/>
        <end position="314"/>
    </location>
</feature>
<evidence type="ECO:0000256" key="2">
    <source>
        <dbReference type="ARBA" id="ARBA00022723"/>
    </source>
</evidence>
<keyword evidence="2" id="KW-0479">Metal-binding</keyword>
<keyword evidence="4" id="KW-0378">Hydrolase</keyword>
<dbReference type="Proteomes" id="UP001642464">
    <property type="component" value="Unassembled WGS sequence"/>
</dbReference>
<keyword evidence="3" id="KW-0464">Manganese</keyword>
<dbReference type="InterPro" id="IPR029052">
    <property type="entry name" value="Metallo-depent_PP-like"/>
</dbReference>
<comment type="similarity">
    <text evidence="4">Belongs to the PPP phosphatase family.</text>
</comment>
<dbReference type="InterPro" id="IPR006186">
    <property type="entry name" value="Ser/Thr-sp_prot-phosphatase"/>
</dbReference>
<dbReference type="SUPFAM" id="SSF56300">
    <property type="entry name" value="Metallo-dependent phosphatases"/>
    <property type="match status" value="1"/>
</dbReference>
<comment type="caution">
    <text evidence="7">The sequence shown here is derived from an EMBL/GenBank/DDBJ whole genome shotgun (WGS) entry which is preliminary data.</text>
</comment>
<dbReference type="SMART" id="SM00156">
    <property type="entry name" value="PP2Ac"/>
    <property type="match status" value="1"/>
</dbReference>
<evidence type="ECO:0000313" key="7">
    <source>
        <dbReference type="EMBL" id="CAK9112116.1"/>
    </source>
</evidence>
<feature type="compositionally biased region" description="Polar residues" evidence="5">
    <location>
        <begin position="278"/>
        <end position="303"/>
    </location>
</feature>
<evidence type="ECO:0000256" key="3">
    <source>
        <dbReference type="ARBA" id="ARBA00023211"/>
    </source>
</evidence>
<dbReference type="Gene3D" id="3.60.21.10">
    <property type="match status" value="1"/>
</dbReference>
<dbReference type="InterPro" id="IPR004843">
    <property type="entry name" value="Calcineurin-like_PHP"/>
</dbReference>
<dbReference type="Pfam" id="PF00149">
    <property type="entry name" value="Metallophos"/>
    <property type="match status" value="1"/>
</dbReference>
<accession>A0ABP0SIB4</accession>
<gene>
    <name evidence="7" type="ORF">SCF082_LOCUS51993</name>
</gene>
<reference evidence="7 8" key="1">
    <citation type="submission" date="2024-02" db="EMBL/GenBank/DDBJ databases">
        <authorList>
            <person name="Chen Y."/>
            <person name="Shah S."/>
            <person name="Dougan E. K."/>
            <person name="Thang M."/>
            <person name="Chan C."/>
        </authorList>
    </citation>
    <scope>NUCLEOTIDE SEQUENCE [LARGE SCALE GENOMIC DNA]</scope>
</reference>
<dbReference type="PROSITE" id="PS00125">
    <property type="entry name" value="SER_THR_PHOSPHATASE"/>
    <property type="match status" value="1"/>
</dbReference>
<sequence length="794" mass="87943">MAEPAGEPTPAQGAQLLLRTAAEACLPALRAQIEATDLLPQQALGALSFCCEVLNRVLVNLDEPSFAKFSRLKVSALRKRLPRRPELAEAVLCSGGFQEAGEYLEWGPQTMEAARDGEYDLCRQGVALREDLDMQAQQLGPRPKTLDLVLASLDLVVQRSMRCGPCHGEAETGTLAEIDVLQVSDEPLQAKQEVSSRRSSLCWCFVEHTASDALTDSTGGLGTRELQDLFSTKQHRMTMLLPQSDDLPRCFVEQPASSKEMPVRRPPEEQEEQEVEETSTVASSVPQPSNHGETSQATGTGETSEAAVGACGSERRKSISALDRDIVIREELEIYDPQTKVTTFKSLNGDILRCRRKPRMIASAPSSSCSDSESTVTSTMSERSSLALAPEDTITNWGVLVGKALWCRMKGTTHMTERKIGLLSGAFHHNYGNQTPVVERTRTSLLPANHGKGALRRATAVVNQLKELVKRVGQEETDVLDAEWSMDALSFLFSADYMDSLMILAGGASWTLKDDATVVQACEPCRVFGDIHGQLRDLLIFFHAFGLPTKTGPHFVFNGDFVDRGAHQLEVVGILFALKIMYPQRVWLVRGNHEDRAMNSRYGFEECCKTVLGSFGQKTFDLFQKAFNWLPLACLIEGKILTLHGGIGNGKWTINELAAVKRPLKSEDFQTEKHRWLYNILWSDPIPDDEGPEGSEHVFGVHSSPRTASAVQFGWNITKTFCALNGFDLLVRSHQCQHQGSGCEVMHDQMLMRVFSARDYEDHQNDAAILSISRGSKRGQLVVRMQGVRSFERR</sequence>
<evidence type="ECO:0000313" key="8">
    <source>
        <dbReference type="Proteomes" id="UP001642464"/>
    </source>
</evidence>
<dbReference type="InterPro" id="IPR051134">
    <property type="entry name" value="PPP_phosphatase"/>
</dbReference>
<dbReference type="PANTHER" id="PTHR45668:SF5">
    <property type="entry name" value="SERINE_THREONINE-PROTEIN PHOSPHATASE 5"/>
    <property type="match status" value="1"/>
</dbReference>
<comment type="cofactor">
    <cofactor evidence="1">
        <name>Mn(2+)</name>
        <dbReference type="ChEBI" id="CHEBI:29035"/>
    </cofactor>
</comment>
<evidence type="ECO:0000259" key="6">
    <source>
        <dbReference type="PROSITE" id="PS00125"/>
    </source>
</evidence>
<protein>
    <recommendedName>
        <fullName evidence="4">Serine/threonine-protein phosphatase</fullName>
        <ecNumber evidence="4">3.1.3.16</ecNumber>
    </recommendedName>
</protein>
<dbReference type="CDD" id="cd00144">
    <property type="entry name" value="MPP_PPP_family"/>
    <property type="match status" value="1"/>
</dbReference>
<organism evidence="7 8">
    <name type="scientific">Durusdinium trenchii</name>
    <dbReference type="NCBI Taxonomy" id="1381693"/>
    <lineage>
        <taxon>Eukaryota</taxon>
        <taxon>Sar</taxon>
        <taxon>Alveolata</taxon>
        <taxon>Dinophyceae</taxon>
        <taxon>Suessiales</taxon>
        <taxon>Symbiodiniaceae</taxon>
        <taxon>Durusdinium</taxon>
    </lineage>
</organism>
<dbReference type="PANTHER" id="PTHR45668">
    <property type="entry name" value="SERINE/THREONINE-PROTEIN PHOSPHATASE 5-RELATED"/>
    <property type="match status" value="1"/>
</dbReference>
<dbReference type="PRINTS" id="PR00114">
    <property type="entry name" value="STPHPHTASE"/>
</dbReference>
<evidence type="ECO:0000256" key="5">
    <source>
        <dbReference type="SAM" id="MobiDB-lite"/>
    </source>
</evidence>
<proteinExistence type="inferred from homology"/>
<dbReference type="EMBL" id="CAXAMM010043873">
    <property type="protein sequence ID" value="CAK9112116.1"/>
    <property type="molecule type" value="Genomic_DNA"/>
</dbReference>
<dbReference type="EC" id="3.1.3.16" evidence="4"/>
<comment type="catalytic activity">
    <reaction evidence="4">
        <text>O-phospho-L-threonyl-[protein] + H2O = L-threonyl-[protein] + phosphate</text>
        <dbReference type="Rhea" id="RHEA:47004"/>
        <dbReference type="Rhea" id="RHEA-COMP:11060"/>
        <dbReference type="Rhea" id="RHEA-COMP:11605"/>
        <dbReference type="ChEBI" id="CHEBI:15377"/>
        <dbReference type="ChEBI" id="CHEBI:30013"/>
        <dbReference type="ChEBI" id="CHEBI:43474"/>
        <dbReference type="ChEBI" id="CHEBI:61977"/>
        <dbReference type="EC" id="3.1.3.16"/>
    </reaction>
</comment>
<evidence type="ECO:0000256" key="1">
    <source>
        <dbReference type="ARBA" id="ARBA00001936"/>
    </source>
</evidence>
<feature type="domain" description="Serine/threonine specific protein phosphatases" evidence="6">
    <location>
        <begin position="589"/>
        <end position="594"/>
    </location>
</feature>